<organism evidence="1 2">
    <name type="scientific">Microbacterium immunditiarum</name>
    <dbReference type="NCBI Taxonomy" id="337480"/>
    <lineage>
        <taxon>Bacteria</taxon>
        <taxon>Bacillati</taxon>
        <taxon>Actinomycetota</taxon>
        <taxon>Actinomycetes</taxon>
        <taxon>Micrococcales</taxon>
        <taxon>Microbacteriaceae</taxon>
        <taxon>Microbacterium</taxon>
    </lineage>
</organism>
<dbReference type="RefSeq" id="WP_179488819.1">
    <property type="nucleotide sequence ID" value="NZ_JACCBV010000001.1"/>
</dbReference>
<dbReference type="AlphaFoldDB" id="A0A7Y9GMY8"/>
<name>A0A7Y9GMY8_9MICO</name>
<proteinExistence type="predicted"/>
<sequence>MSLLFTDQTDEWALLVADTVVTLEDKPYMFGSKVTALPHLNMTVSTLGSHLVGMSWRNVIDTTPGLVDIETVNEVAPGQLRRLWDEYNAAYEQFPMTSTVYHHGFPAGSNKIVSYAYRSTNDFEPERFEGSQFTVKPVLPDFQYQRPQSQQEVIDLAIRVRDMNHEQLGHGWGVRIGGDLIATMVQNGHIETALWHRFDDYDESVAAMPRPMG</sequence>
<reference evidence="1 2" key="1">
    <citation type="submission" date="2020-07" db="EMBL/GenBank/DDBJ databases">
        <title>Sequencing the genomes of 1000 actinobacteria strains.</title>
        <authorList>
            <person name="Klenk H.-P."/>
        </authorList>
    </citation>
    <scope>NUCLEOTIDE SEQUENCE [LARGE SCALE GENOMIC DNA]</scope>
    <source>
        <strain evidence="1 2">DSM 24662</strain>
    </source>
</reference>
<gene>
    <name evidence="1" type="ORF">BJ991_001485</name>
</gene>
<comment type="caution">
    <text evidence="1">The sequence shown here is derived from an EMBL/GenBank/DDBJ whole genome shotgun (WGS) entry which is preliminary data.</text>
</comment>
<dbReference type="Proteomes" id="UP000576969">
    <property type="component" value="Unassembled WGS sequence"/>
</dbReference>
<protein>
    <submittedName>
        <fullName evidence="1">Uncharacterized protein</fullName>
    </submittedName>
</protein>
<accession>A0A7Y9GMY8</accession>
<dbReference type="EMBL" id="JACCBV010000001">
    <property type="protein sequence ID" value="NYE19457.1"/>
    <property type="molecule type" value="Genomic_DNA"/>
</dbReference>
<keyword evidence="2" id="KW-1185">Reference proteome</keyword>
<evidence type="ECO:0000313" key="2">
    <source>
        <dbReference type="Proteomes" id="UP000576969"/>
    </source>
</evidence>
<evidence type="ECO:0000313" key="1">
    <source>
        <dbReference type="EMBL" id="NYE19457.1"/>
    </source>
</evidence>